<dbReference type="InterPro" id="IPR015500">
    <property type="entry name" value="Peptidase_S8_subtilisin-rel"/>
</dbReference>
<gene>
    <name evidence="17" type="ORF">FGIG_07193</name>
</gene>
<evidence type="ECO:0000256" key="11">
    <source>
        <dbReference type="ARBA" id="ARBA00023180"/>
    </source>
</evidence>
<evidence type="ECO:0000256" key="2">
    <source>
        <dbReference type="ARBA" id="ARBA00004370"/>
    </source>
</evidence>
<feature type="compositionally biased region" description="Polar residues" evidence="15">
    <location>
        <begin position="687"/>
        <end position="702"/>
    </location>
</feature>
<evidence type="ECO:0000256" key="5">
    <source>
        <dbReference type="ARBA" id="ARBA00022729"/>
    </source>
</evidence>
<dbReference type="InterPro" id="IPR008979">
    <property type="entry name" value="Galactose-bd-like_sf"/>
</dbReference>
<keyword evidence="18" id="KW-1185">Reference proteome</keyword>
<dbReference type="PRINTS" id="PR00723">
    <property type="entry name" value="SUBTILISIN"/>
</dbReference>
<evidence type="ECO:0000256" key="7">
    <source>
        <dbReference type="ARBA" id="ARBA00022825"/>
    </source>
</evidence>
<keyword evidence="8" id="KW-0472">Membrane</keyword>
<feature type="region of interest" description="Disordered" evidence="15">
    <location>
        <begin position="654"/>
        <end position="721"/>
    </location>
</feature>
<dbReference type="InterPro" id="IPR036852">
    <property type="entry name" value="Peptidase_S8/S53_dom_sf"/>
</dbReference>
<dbReference type="SUPFAM" id="SSF52743">
    <property type="entry name" value="Subtilisin-like"/>
    <property type="match status" value="1"/>
</dbReference>
<evidence type="ECO:0000256" key="10">
    <source>
        <dbReference type="ARBA" id="ARBA00023157"/>
    </source>
</evidence>
<comment type="caution">
    <text evidence="17">The sequence shown here is derived from an EMBL/GenBank/DDBJ whole genome shotgun (WGS) entry which is preliminary data.</text>
</comment>
<dbReference type="Pfam" id="PF16470">
    <property type="entry name" value="S8_pro-domain"/>
    <property type="match status" value="1"/>
</dbReference>
<dbReference type="Gene3D" id="2.60.120.260">
    <property type="entry name" value="Galactose-binding domain-like"/>
    <property type="match status" value="1"/>
</dbReference>
<dbReference type="PANTHER" id="PTHR42884">
    <property type="entry name" value="PROPROTEIN CONVERTASE SUBTILISIN/KEXIN-RELATED"/>
    <property type="match status" value="1"/>
</dbReference>
<evidence type="ECO:0000256" key="13">
    <source>
        <dbReference type="PROSITE-ProRule" id="PRU01240"/>
    </source>
</evidence>
<dbReference type="GO" id="GO:0008038">
    <property type="term" value="P:neuron recognition"/>
    <property type="evidence" value="ECO:0007669"/>
    <property type="project" value="UniProtKB-ARBA"/>
</dbReference>
<feature type="region of interest" description="Disordered" evidence="15">
    <location>
        <begin position="803"/>
        <end position="837"/>
    </location>
</feature>
<keyword evidence="10" id="KW-1015">Disulfide bond</keyword>
<evidence type="ECO:0000256" key="1">
    <source>
        <dbReference type="ARBA" id="ARBA00001913"/>
    </source>
</evidence>
<dbReference type="Gene3D" id="3.30.70.850">
    <property type="entry name" value="Peptidase S8, pro-domain"/>
    <property type="match status" value="1"/>
</dbReference>
<evidence type="ECO:0000256" key="15">
    <source>
        <dbReference type="SAM" id="MobiDB-lite"/>
    </source>
</evidence>
<feature type="active site" description="Charge relay system" evidence="12 13">
    <location>
        <position position="413"/>
    </location>
</feature>
<accession>A0A504YIB0</accession>
<keyword evidence="6 13" id="KW-0378">Hydrolase</keyword>
<evidence type="ECO:0000313" key="18">
    <source>
        <dbReference type="Proteomes" id="UP000316759"/>
    </source>
</evidence>
<dbReference type="Gene3D" id="3.40.50.200">
    <property type="entry name" value="Peptidase S8/S53 domain"/>
    <property type="match status" value="1"/>
</dbReference>
<dbReference type="GO" id="GO:0004252">
    <property type="term" value="F:serine-type endopeptidase activity"/>
    <property type="evidence" value="ECO:0007669"/>
    <property type="project" value="UniProtKB-UniRule"/>
</dbReference>
<dbReference type="Proteomes" id="UP000316759">
    <property type="component" value="Unassembled WGS sequence"/>
</dbReference>
<keyword evidence="9" id="KW-0865">Zymogen</keyword>
<dbReference type="OrthoDB" id="300641at2759"/>
<keyword evidence="7 13" id="KW-0720">Serine protease</keyword>
<comment type="cofactor">
    <cofactor evidence="1">
        <name>Ca(2+)</name>
        <dbReference type="ChEBI" id="CHEBI:29108"/>
    </cofactor>
</comment>
<dbReference type="PROSITE" id="PS51829">
    <property type="entry name" value="P_HOMO_B"/>
    <property type="match status" value="1"/>
</dbReference>
<dbReference type="AlphaFoldDB" id="A0A504YIB0"/>
<protein>
    <submittedName>
        <fullName evidence="17">Furin</fullName>
    </submittedName>
</protein>
<dbReference type="InterPro" id="IPR022398">
    <property type="entry name" value="Peptidase_S8_His-AS"/>
</dbReference>
<comment type="similarity">
    <text evidence="13 14">Belongs to the peptidase S8 family.</text>
</comment>
<dbReference type="FunFam" id="2.60.120.260:FF:000006">
    <property type="entry name" value="Proprotein convertase subtilisin/kexin type 5"/>
    <property type="match status" value="1"/>
</dbReference>
<evidence type="ECO:0000256" key="8">
    <source>
        <dbReference type="ARBA" id="ARBA00023136"/>
    </source>
</evidence>
<dbReference type="PROSITE" id="PS00136">
    <property type="entry name" value="SUBTILASE_ASP"/>
    <property type="match status" value="1"/>
</dbReference>
<dbReference type="InterPro" id="IPR000209">
    <property type="entry name" value="Peptidase_S8/S53_dom"/>
</dbReference>
<name>A0A504YIB0_FASGI</name>
<dbReference type="SUPFAM" id="SSF49785">
    <property type="entry name" value="Galactose-binding domain-like"/>
    <property type="match status" value="1"/>
</dbReference>
<keyword evidence="5" id="KW-0732">Signal</keyword>
<dbReference type="InterPro" id="IPR023828">
    <property type="entry name" value="Peptidase_S8_Ser-AS"/>
</dbReference>
<evidence type="ECO:0000256" key="4">
    <source>
        <dbReference type="ARBA" id="ARBA00022685"/>
    </source>
</evidence>
<dbReference type="InterPro" id="IPR023827">
    <property type="entry name" value="Peptidase_S8_Asp-AS"/>
</dbReference>
<reference evidence="17 18" key="1">
    <citation type="submission" date="2019-04" db="EMBL/GenBank/DDBJ databases">
        <title>Annotation for the trematode Fasciola gigantica.</title>
        <authorList>
            <person name="Choi Y.-J."/>
        </authorList>
    </citation>
    <scope>NUCLEOTIDE SEQUENCE [LARGE SCALE GENOMIC DNA]</scope>
    <source>
        <strain evidence="17">Uganda_cow_1</strain>
    </source>
</reference>
<proteinExistence type="inferred from homology"/>
<dbReference type="SUPFAM" id="SSF54897">
    <property type="entry name" value="Protease propeptides/inhibitors"/>
    <property type="match status" value="1"/>
</dbReference>
<dbReference type="InterPro" id="IPR038466">
    <property type="entry name" value="S8_pro-domain_sf"/>
</dbReference>
<evidence type="ECO:0000259" key="16">
    <source>
        <dbReference type="PROSITE" id="PS51829"/>
    </source>
</evidence>
<dbReference type="InterPro" id="IPR034182">
    <property type="entry name" value="Kexin/furin"/>
</dbReference>
<keyword evidence="11" id="KW-0325">Glycoprotein</keyword>
<dbReference type="PROSITE" id="PS51892">
    <property type="entry name" value="SUBTILASE"/>
    <property type="match status" value="1"/>
</dbReference>
<dbReference type="Pfam" id="PF00082">
    <property type="entry name" value="Peptidase_S8"/>
    <property type="match status" value="1"/>
</dbReference>
<feature type="active site" description="Charge relay system" evidence="12 13">
    <location>
        <position position="196"/>
    </location>
</feature>
<evidence type="ECO:0000256" key="9">
    <source>
        <dbReference type="ARBA" id="ARBA00023145"/>
    </source>
</evidence>
<evidence type="ECO:0000256" key="12">
    <source>
        <dbReference type="PIRSR" id="PIRSR615500-1"/>
    </source>
</evidence>
<keyword evidence="3 13" id="KW-0645">Protease</keyword>
<dbReference type="FunFam" id="3.40.50.200:FF:000001">
    <property type="entry name" value="Furin 2, isoform B"/>
    <property type="match status" value="1"/>
</dbReference>
<dbReference type="GO" id="GO:0016486">
    <property type="term" value="P:peptide hormone processing"/>
    <property type="evidence" value="ECO:0007669"/>
    <property type="project" value="TreeGrafter"/>
</dbReference>
<feature type="active site" description="Charge relay system" evidence="12 13">
    <location>
        <position position="239"/>
    </location>
</feature>
<dbReference type="PROSITE" id="PS00137">
    <property type="entry name" value="SUBTILASE_HIS"/>
    <property type="match status" value="1"/>
</dbReference>
<sequence>MILWPMMLSGPLYSTKQFLSWSPCLTILNLLIVLRSNTIGIPLHETSKENSPTEIDPVMFYDTSSEKKPIFTPFWAVELQGGEEAAREIANKYGFTYIGEIMPGIYHFKQSRLSKRSIYHSIYYHDRLVEDPKVLWAEQQVVKTRVKRDVHIPVNDPHWPHMWYLNRGGSGGLDMNVRSAWARGYAGQDVVVTILDDGLETDHPDLKENYDPFASYDVNGNDDNPEPRYHDKVTASNRHGTRCAGEVAAVANNSLCGLGIAYRARIGGVRMLDGDVSDAMESRSLGHQLQHIDVYSASWGPEDDGKTVDGPGRLAQLAFRNGIQMGRGGLGSIFVWASGNGGKSGDNCNCDGYTNSIYTLGVSSASEHGSVPWYAEMCSSTLTVTYSSGGHGERGVITTDLNHTCTNNHSGTSASAPLAAGICAVTLSANPRLTWRDLQYLVVYTARPDGLYADDWRVNGVGRRVSHAFGYGLMDAGAMVDLALNWTNVPPQRVCEAQAPITGGPVSVRPMSRENLALTTDGCASAAARAGDPSQKVVYLEHVQAKVTVSSAQRGEIELWLTSPSGTVSKLLSKRPKDIEVAGFHAWPFMSVHYWGELANGTWKLTVHSGKAAGKLSIHDWILILYGTNTPPPMHDASHRRGVRQLPKAEIRHADISNADSIEPADRFSSSFSSTSKEADGARHSTPKVNPSHKLNVTSASEGQVPPSPPPRSSAAVGKSQSSYPGYPFYYYPNGLGAYGFWPMWNQDAQNPAPYLPPSASSSALSQATGNHVPIHSAAAPAAGPPPPPPPIASRLYAHLFPPNVHGLDEHHSPDPDTSVRHGSIDDPRPPNPFMDDPNPLFDLDLPPILGSVSDNGDTNPNVMDGSPSSLVTSRLDGMSSRTGSLRPSVSLPLSSAAPVRSYSLLRWWTVLFVSWLSVSPF</sequence>
<dbReference type="STRING" id="46835.A0A504YIB0"/>
<dbReference type="Pfam" id="PF01483">
    <property type="entry name" value="P_proprotein"/>
    <property type="match status" value="1"/>
</dbReference>
<dbReference type="FunFam" id="3.30.70.850:FF:000001">
    <property type="entry name" value="Proprotein convertase subtilisin/kexin type 5"/>
    <property type="match status" value="1"/>
</dbReference>
<dbReference type="GO" id="GO:0000139">
    <property type="term" value="C:Golgi membrane"/>
    <property type="evidence" value="ECO:0007669"/>
    <property type="project" value="TreeGrafter"/>
</dbReference>
<organism evidence="17 18">
    <name type="scientific">Fasciola gigantica</name>
    <name type="common">Giant liver fluke</name>
    <dbReference type="NCBI Taxonomy" id="46835"/>
    <lineage>
        <taxon>Eukaryota</taxon>
        <taxon>Metazoa</taxon>
        <taxon>Spiralia</taxon>
        <taxon>Lophotrochozoa</taxon>
        <taxon>Platyhelminthes</taxon>
        <taxon>Trematoda</taxon>
        <taxon>Digenea</taxon>
        <taxon>Plagiorchiida</taxon>
        <taxon>Echinostomata</taxon>
        <taxon>Echinostomatoidea</taxon>
        <taxon>Fasciolidae</taxon>
        <taxon>Fasciola</taxon>
    </lineage>
</organism>
<feature type="domain" description="P/Homo B" evidence="16">
    <location>
        <begin position="489"/>
        <end position="631"/>
    </location>
</feature>
<dbReference type="EMBL" id="SUNJ01008813">
    <property type="protein sequence ID" value="TPP60923.1"/>
    <property type="molecule type" value="Genomic_DNA"/>
</dbReference>
<feature type="compositionally biased region" description="Basic and acidic residues" evidence="15">
    <location>
        <begin position="807"/>
        <end position="829"/>
    </location>
</feature>
<keyword evidence="4" id="KW-0165">Cleavage on pair of basic residues</keyword>
<evidence type="ECO:0000256" key="14">
    <source>
        <dbReference type="RuleBase" id="RU003355"/>
    </source>
</evidence>
<evidence type="ECO:0000256" key="3">
    <source>
        <dbReference type="ARBA" id="ARBA00022670"/>
    </source>
</evidence>
<evidence type="ECO:0000256" key="6">
    <source>
        <dbReference type="ARBA" id="ARBA00022801"/>
    </source>
</evidence>
<dbReference type="PROSITE" id="PS00138">
    <property type="entry name" value="SUBTILASE_SER"/>
    <property type="match status" value="1"/>
</dbReference>
<comment type="subcellular location">
    <subcellularLocation>
        <location evidence="2">Membrane</location>
    </subcellularLocation>
</comment>
<dbReference type="PANTHER" id="PTHR42884:SF3">
    <property type="entry name" value="FURIN-LIKE PROTEASE 1, ISOFORMS 1_1-X_2"/>
    <property type="match status" value="1"/>
</dbReference>
<dbReference type="InterPro" id="IPR002884">
    <property type="entry name" value="P_dom"/>
</dbReference>
<dbReference type="InterPro" id="IPR032815">
    <property type="entry name" value="S8_pro-domain"/>
</dbReference>
<dbReference type="GO" id="GO:0008104">
    <property type="term" value="P:intracellular protein localization"/>
    <property type="evidence" value="ECO:0007669"/>
    <property type="project" value="UniProtKB-ARBA"/>
</dbReference>
<dbReference type="GO" id="GO:0005802">
    <property type="term" value="C:trans-Golgi network"/>
    <property type="evidence" value="ECO:0007669"/>
    <property type="project" value="TreeGrafter"/>
</dbReference>
<evidence type="ECO:0000313" key="17">
    <source>
        <dbReference type="EMBL" id="TPP60923.1"/>
    </source>
</evidence>
<dbReference type="CDD" id="cd04059">
    <property type="entry name" value="Peptidases_S8_Protein_convertases_Kexins_Furin-like"/>
    <property type="match status" value="1"/>
</dbReference>